<dbReference type="GO" id="GO:0008654">
    <property type="term" value="P:phospholipid biosynthetic process"/>
    <property type="evidence" value="ECO:0007669"/>
    <property type="project" value="UniProtKB-KW"/>
</dbReference>
<evidence type="ECO:0000256" key="9">
    <source>
        <dbReference type="SAM" id="MobiDB-lite"/>
    </source>
</evidence>
<comment type="subcellular location">
    <subcellularLocation>
        <location evidence="1">Endomembrane system</location>
        <topology evidence="1">Multi-pass membrane protein</topology>
    </subcellularLocation>
</comment>
<evidence type="ECO:0000256" key="6">
    <source>
        <dbReference type="ARBA" id="ARBA00023136"/>
    </source>
</evidence>
<evidence type="ECO:0000313" key="10">
    <source>
        <dbReference type="EMBL" id="GJQ08615.1"/>
    </source>
</evidence>
<keyword evidence="11" id="KW-1185">Reference proteome</keyword>
<evidence type="ECO:0000256" key="8">
    <source>
        <dbReference type="ARBA" id="ARBA00023264"/>
    </source>
</evidence>
<proteinExistence type="predicted"/>
<dbReference type="Proteomes" id="UP001061958">
    <property type="component" value="Unassembled WGS sequence"/>
</dbReference>
<keyword evidence="2" id="KW-0444">Lipid biosynthesis</keyword>
<dbReference type="EMBL" id="BQMJ01000003">
    <property type="protein sequence ID" value="GJQ08615.1"/>
    <property type="molecule type" value="Genomic_DNA"/>
</dbReference>
<accession>A0A9C7PQH4</accession>
<sequence length="282" mass="31923">MKKRVNLAFSVFSGYRNNIQNFQQFRHKSCSHSRTLCCSVPFYVTMTTERKQTQAKEGLEMSPTSSQDNTTKPKQGQTEVERDVGQETSPWSLQWEQKVEEFTNYFKNIKFEGAVEQAKATAKVLWANLAAGEALSRGEPYAALQLIVLLLILREPGSTDALINFILGPSTLITGLSILVKAAFDLGKEQLTPWPAPVPQSQLRTEGLYRFVRHPMYLGVVLASFGFSGTTGSSERLLLSLGLLYLLMKKVEVEETFLEKKFGEEYKSYREKVPYRIIPKVF</sequence>
<keyword evidence="3" id="KW-0812">Transmembrane</keyword>
<evidence type="ECO:0000256" key="7">
    <source>
        <dbReference type="ARBA" id="ARBA00023209"/>
    </source>
</evidence>
<dbReference type="GO" id="GO:0012505">
    <property type="term" value="C:endomembrane system"/>
    <property type="evidence" value="ECO:0007669"/>
    <property type="project" value="UniProtKB-SubCell"/>
</dbReference>
<dbReference type="Gene3D" id="1.20.120.1630">
    <property type="match status" value="1"/>
</dbReference>
<dbReference type="InterPro" id="IPR052527">
    <property type="entry name" value="Metal_cation-efflux_comp"/>
</dbReference>
<feature type="compositionally biased region" description="Polar residues" evidence="9">
    <location>
        <begin position="62"/>
        <end position="78"/>
    </location>
</feature>
<evidence type="ECO:0000256" key="1">
    <source>
        <dbReference type="ARBA" id="ARBA00004127"/>
    </source>
</evidence>
<dbReference type="AlphaFoldDB" id="A0A9C7PQH4"/>
<evidence type="ECO:0000313" key="11">
    <source>
        <dbReference type="Proteomes" id="UP001061958"/>
    </source>
</evidence>
<gene>
    <name evidence="10" type="ORF">GpartN1_g406.t1</name>
</gene>
<keyword evidence="8" id="KW-1208">Phospholipid metabolism</keyword>
<evidence type="ECO:0000256" key="2">
    <source>
        <dbReference type="ARBA" id="ARBA00022516"/>
    </source>
</evidence>
<keyword evidence="6" id="KW-0472">Membrane</keyword>
<dbReference type="Pfam" id="PF04191">
    <property type="entry name" value="PEMT"/>
    <property type="match status" value="1"/>
</dbReference>
<comment type="caution">
    <text evidence="10">The sequence shown here is derived from an EMBL/GenBank/DDBJ whole genome shotgun (WGS) entry which is preliminary data.</text>
</comment>
<keyword evidence="4" id="KW-1133">Transmembrane helix</keyword>
<organism evidence="10 11">
    <name type="scientific">Galdieria partita</name>
    <dbReference type="NCBI Taxonomy" id="83374"/>
    <lineage>
        <taxon>Eukaryota</taxon>
        <taxon>Rhodophyta</taxon>
        <taxon>Bangiophyceae</taxon>
        <taxon>Galdieriales</taxon>
        <taxon>Galdieriaceae</taxon>
        <taxon>Galdieria</taxon>
    </lineage>
</organism>
<evidence type="ECO:0000256" key="4">
    <source>
        <dbReference type="ARBA" id="ARBA00022989"/>
    </source>
</evidence>
<feature type="region of interest" description="Disordered" evidence="9">
    <location>
        <begin position="53"/>
        <end position="88"/>
    </location>
</feature>
<dbReference type="InterPro" id="IPR007318">
    <property type="entry name" value="Phopholipid_MeTrfase"/>
</dbReference>
<evidence type="ECO:0000256" key="3">
    <source>
        <dbReference type="ARBA" id="ARBA00022692"/>
    </source>
</evidence>
<name>A0A9C7PQH4_9RHOD</name>
<keyword evidence="5" id="KW-0443">Lipid metabolism</keyword>
<evidence type="ECO:0000256" key="5">
    <source>
        <dbReference type="ARBA" id="ARBA00023098"/>
    </source>
</evidence>
<evidence type="ECO:0008006" key="12">
    <source>
        <dbReference type="Google" id="ProtNLM"/>
    </source>
</evidence>
<protein>
    <recommendedName>
        <fullName evidence="12">Protein-S-isoprenylcysteine O-methyltransferase</fullName>
    </recommendedName>
</protein>
<reference evidence="10" key="1">
    <citation type="journal article" date="2022" name="Proc. Natl. Acad. Sci. U.S.A.">
        <title>Life cycle and functional genomics of the unicellular red alga Galdieria for elucidating algal and plant evolution and industrial use.</title>
        <authorList>
            <person name="Hirooka S."/>
            <person name="Itabashi T."/>
            <person name="Ichinose T.M."/>
            <person name="Onuma R."/>
            <person name="Fujiwara T."/>
            <person name="Yamashita S."/>
            <person name="Jong L.W."/>
            <person name="Tomita R."/>
            <person name="Iwane A.H."/>
            <person name="Miyagishima S.Y."/>
        </authorList>
    </citation>
    <scope>NUCLEOTIDE SEQUENCE</scope>
    <source>
        <strain evidence="10">NBRC 102759</strain>
    </source>
</reference>
<dbReference type="PANTHER" id="PTHR43847:SF1">
    <property type="entry name" value="BLL3993 PROTEIN"/>
    <property type="match status" value="1"/>
</dbReference>
<dbReference type="OrthoDB" id="422086at2759"/>
<keyword evidence="7" id="KW-0594">Phospholipid biosynthesis</keyword>
<reference evidence="10" key="2">
    <citation type="submission" date="2022-01" db="EMBL/GenBank/DDBJ databases">
        <authorList>
            <person name="Hirooka S."/>
            <person name="Miyagishima S.Y."/>
        </authorList>
    </citation>
    <scope>NUCLEOTIDE SEQUENCE</scope>
    <source>
        <strain evidence="10">NBRC 102759</strain>
    </source>
</reference>
<dbReference type="PANTHER" id="PTHR43847">
    <property type="entry name" value="BLL3993 PROTEIN"/>
    <property type="match status" value="1"/>
</dbReference>